<dbReference type="InterPro" id="IPR001657">
    <property type="entry name" value="Hedgehog"/>
</dbReference>
<dbReference type="GO" id="GO:0007267">
    <property type="term" value="P:cell-cell signaling"/>
    <property type="evidence" value="ECO:0007669"/>
    <property type="project" value="InterPro"/>
</dbReference>
<evidence type="ECO:0000256" key="14">
    <source>
        <dbReference type="ARBA" id="ARBA00023136"/>
    </source>
</evidence>
<dbReference type="GO" id="GO:0005509">
    <property type="term" value="F:calcium ion binding"/>
    <property type="evidence" value="ECO:0007669"/>
    <property type="project" value="TreeGrafter"/>
</dbReference>
<evidence type="ECO:0000256" key="12">
    <source>
        <dbReference type="ARBA" id="ARBA00022833"/>
    </source>
</evidence>
<dbReference type="GO" id="GO:0005886">
    <property type="term" value="C:plasma membrane"/>
    <property type="evidence" value="ECO:0007669"/>
    <property type="project" value="UniProtKB-SubCell"/>
</dbReference>
<dbReference type="PRINTS" id="PR00632">
    <property type="entry name" value="SONICHHOG"/>
</dbReference>
<comment type="subunit">
    <text evidence="18">Interacts with BOC and CDON. Interacts with PTCH1. Interacts with glypican GPC3.</text>
</comment>
<keyword evidence="4" id="KW-0217">Developmental protein</keyword>
<evidence type="ECO:0000256" key="17">
    <source>
        <dbReference type="ARBA" id="ARBA00034131"/>
    </source>
</evidence>
<evidence type="ECO:0000259" key="20">
    <source>
        <dbReference type="Pfam" id="PF01085"/>
    </source>
</evidence>
<dbReference type="GO" id="GO:0016540">
    <property type="term" value="P:protein autoprocessing"/>
    <property type="evidence" value="ECO:0007669"/>
    <property type="project" value="InterPro"/>
</dbReference>
<dbReference type="InterPro" id="IPR000320">
    <property type="entry name" value="Hedgehog_signalling_dom"/>
</dbReference>
<dbReference type="GO" id="GO:0008233">
    <property type="term" value="F:peptidase activity"/>
    <property type="evidence" value="ECO:0007669"/>
    <property type="project" value="UniProtKB-KW"/>
</dbReference>
<proteinExistence type="inferred from homology"/>
<comment type="similarity">
    <text evidence="3">Belongs to the hedgehog family.</text>
</comment>
<dbReference type="InterPro" id="IPR036844">
    <property type="entry name" value="Hint_dom_sf"/>
</dbReference>
<feature type="domain" description="Hedgehog protein Hint" evidence="19">
    <location>
        <begin position="78"/>
        <end position="117"/>
    </location>
</feature>
<evidence type="ECO:0000256" key="5">
    <source>
        <dbReference type="ARBA" id="ARBA00022475"/>
    </source>
</evidence>
<evidence type="ECO:0000256" key="6">
    <source>
        <dbReference type="ARBA" id="ARBA00022525"/>
    </source>
</evidence>
<keyword evidence="6" id="KW-0964">Secreted</keyword>
<dbReference type="InterPro" id="IPR001767">
    <property type="entry name" value="Hedgehog_Hint"/>
</dbReference>
<evidence type="ECO:0000256" key="16">
    <source>
        <dbReference type="ARBA" id="ARBA00023288"/>
    </source>
</evidence>
<keyword evidence="10" id="KW-0378">Hydrolase</keyword>
<dbReference type="Proteomes" id="UP000677803">
    <property type="component" value="Unassembled WGS sequence"/>
</dbReference>
<protein>
    <submittedName>
        <fullName evidence="21">(Atlantic silverside) hypothetical protein</fullName>
    </submittedName>
</protein>
<evidence type="ECO:0000256" key="8">
    <source>
        <dbReference type="ARBA" id="ARBA00022679"/>
    </source>
</evidence>
<evidence type="ECO:0000256" key="15">
    <source>
        <dbReference type="ARBA" id="ARBA00023139"/>
    </source>
</evidence>
<keyword evidence="8" id="KW-0808">Transferase</keyword>
<dbReference type="PANTHER" id="PTHR11889">
    <property type="entry name" value="HEDGEHOG"/>
    <property type="match status" value="1"/>
</dbReference>
<dbReference type="GO" id="GO:0007224">
    <property type="term" value="P:smoothened signaling pathway"/>
    <property type="evidence" value="ECO:0007669"/>
    <property type="project" value="TreeGrafter"/>
</dbReference>
<sequence>MAISVMNLWPSVRVRVTEGWDEDGHHAEESLHYEGRAVDLTTSDRDRAKYATLARLAVEAGFDWVHYESKAHIHCSVKSDHSVAAQSGGCFPGNALVTAEGGAQKPLGVLRPGERVLEP</sequence>
<dbReference type="AlphaFoldDB" id="A0A8S4BCR4"/>
<organism evidence="21 22">
    <name type="scientific">Menidia menidia</name>
    <name type="common">Atlantic silverside</name>
    <dbReference type="NCBI Taxonomy" id="238744"/>
    <lineage>
        <taxon>Eukaryota</taxon>
        <taxon>Metazoa</taxon>
        <taxon>Chordata</taxon>
        <taxon>Craniata</taxon>
        <taxon>Vertebrata</taxon>
        <taxon>Euteleostomi</taxon>
        <taxon>Actinopterygii</taxon>
        <taxon>Neopterygii</taxon>
        <taxon>Teleostei</taxon>
        <taxon>Neoteleostei</taxon>
        <taxon>Acanthomorphata</taxon>
        <taxon>Ovalentaria</taxon>
        <taxon>Atherinomorphae</taxon>
        <taxon>Atheriniformes</taxon>
        <taxon>Atherinopsidae</taxon>
        <taxon>Menidiinae</taxon>
        <taxon>Menidia</taxon>
    </lineage>
</organism>
<dbReference type="InterPro" id="IPR050387">
    <property type="entry name" value="Hedgehog_Signaling"/>
</dbReference>
<keyword evidence="12" id="KW-0862">Zinc</keyword>
<dbReference type="Pfam" id="PF01085">
    <property type="entry name" value="HH_signal"/>
    <property type="match status" value="1"/>
</dbReference>
<keyword evidence="22" id="KW-1185">Reference proteome</keyword>
<accession>A0A8S4BCR4</accession>
<dbReference type="OrthoDB" id="5212at2759"/>
<name>A0A8S4BCR4_9TELE</name>
<keyword evidence="11" id="KW-0068">Autocatalytic cleavage</keyword>
<dbReference type="GO" id="GO:0016740">
    <property type="term" value="F:transferase activity"/>
    <property type="evidence" value="ECO:0007669"/>
    <property type="project" value="UniProtKB-KW"/>
</dbReference>
<comment type="subunit">
    <text evidence="17">Multimer.</text>
</comment>
<dbReference type="GO" id="GO:0010468">
    <property type="term" value="P:regulation of gene expression"/>
    <property type="evidence" value="ECO:0007669"/>
    <property type="project" value="TreeGrafter"/>
</dbReference>
<dbReference type="SUPFAM" id="SSF55166">
    <property type="entry name" value="Hedgehog/DD-peptidase"/>
    <property type="match status" value="1"/>
</dbReference>
<keyword evidence="5" id="KW-1003">Cell membrane</keyword>
<evidence type="ECO:0000256" key="3">
    <source>
        <dbReference type="ARBA" id="ARBA00010649"/>
    </source>
</evidence>
<gene>
    <name evidence="21" type="ORF">MMEN_LOCUS13319</name>
</gene>
<dbReference type="GO" id="GO:0001708">
    <property type="term" value="P:cell fate specification"/>
    <property type="evidence" value="ECO:0007669"/>
    <property type="project" value="TreeGrafter"/>
</dbReference>
<comment type="subcellular location">
    <subcellularLocation>
        <location evidence="1">Cell membrane</location>
        <topology evidence="1">Lipid-anchor</topology>
    </subcellularLocation>
    <subcellularLocation>
        <location evidence="2">Secreted</location>
    </subcellularLocation>
</comment>
<feature type="domain" description="Hedgehog N-terminal signalling" evidence="20">
    <location>
        <begin position="1"/>
        <end position="76"/>
    </location>
</feature>
<evidence type="ECO:0000256" key="1">
    <source>
        <dbReference type="ARBA" id="ARBA00004193"/>
    </source>
</evidence>
<evidence type="ECO:0000259" key="19">
    <source>
        <dbReference type="Pfam" id="PF01079"/>
    </source>
</evidence>
<evidence type="ECO:0000256" key="7">
    <source>
        <dbReference type="ARBA" id="ARBA00022670"/>
    </source>
</evidence>
<dbReference type="EMBL" id="CAJRST010015557">
    <property type="protein sequence ID" value="CAG5932256.1"/>
    <property type="molecule type" value="Genomic_DNA"/>
</dbReference>
<keyword evidence="13" id="KW-0106">Calcium</keyword>
<keyword evidence="15" id="KW-0564">Palmitate</keyword>
<evidence type="ECO:0000256" key="10">
    <source>
        <dbReference type="ARBA" id="ARBA00022801"/>
    </source>
</evidence>
<evidence type="ECO:0000256" key="4">
    <source>
        <dbReference type="ARBA" id="ARBA00022473"/>
    </source>
</evidence>
<evidence type="ECO:0000256" key="9">
    <source>
        <dbReference type="ARBA" id="ARBA00022723"/>
    </source>
</evidence>
<comment type="caution">
    <text evidence="21">The sequence shown here is derived from an EMBL/GenBank/DDBJ whole genome shotgun (WGS) entry which is preliminary data.</text>
</comment>
<dbReference type="PANTHER" id="PTHR11889:SF39">
    <property type="entry name" value="INDIAN HEDGEHOG PROTEIN"/>
    <property type="match status" value="1"/>
</dbReference>
<dbReference type="Pfam" id="PF01079">
    <property type="entry name" value="Hint"/>
    <property type="match status" value="1"/>
</dbReference>
<dbReference type="SUPFAM" id="SSF51294">
    <property type="entry name" value="Hedgehog/intein (Hint) domain"/>
    <property type="match status" value="1"/>
</dbReference>
<dbReference type="InterPro" id="IPR009045">
    <property type="entry name" value="Zn_M74/Hedgehog-like"/>
</dbReference>
<dbReference type="GO" id="GO:0005113">
    <property type="term" value="F:patched binding"/>
    <property type="evidence" value="ECO:0007669"/>
    <property type="project" value="TreeGrafter"/>
</dbReference>
<evidence type="ECO:0000256" key="11">
    <source>
        <dbReference type="ARBA" id="ARBA00022813"/>
    </source>
</evidence>
<dbReference type="Gene3D" id="3.30.1380.10">
    <property type="match status" value="1"/>
</dbReference>
<dbReference type="GO" id="GO:0005615">
    <property type="term" value="C:extracellular space"/>
    <property type="evidence" value="ECO:0007669"/>
    <property type="project" value="TreeGrafter"/>
</dbReference>
<keyword evidence="7" id="KW-0645">Protease</keyword>
<evidence type="ECO:0000313" key="22">
    <source>
        <dbReference type="Proteomes" id="UP000677803"/>
    </source>
</evidence>
<evidence type="ECO:0000256" key="18">
    <source>
        <dbReference type="ARBA" id="ARBA00046976"/>
    </source>
</evidence>
<keyword evidence="14" id="KW-0472">Membrane</keyword>
<evidence type="ECO:0000256" key="2">
    <source>
        <dbReference type="ARBA" id="ARBA00004613"/>
    </source>
</evidence>
<keyword evidence="9" id="KW-0479">Metal-binding</keyword>
<evidence type="ECO:0000313" key="21">
    <source>
        <dbReference type="EMBL" id="CAG5932256.1"/>
    </source>
</evidence>
<keyword evidence="16" id="KW-0449">Lipoprotein</keyword>
<dbReference type="FunFam" id="3.30.1380.10:FF:000005">
    <property type="entry name" value="Sonic hedgehog signaling molecule"/>
    <property type="match status" value="1"/>
</dbReference>
<reference evidence="21" key="1">
    <citation type="submission" date="2021-05" db="EMBL/GenBank/DDBJ databases">
        <authorList>
            <person name="Tigano A."/>
        </authorList>
    </citation>
    <scope>NUCLEOTIDE SEQUENCE</scope>
</reference>
<evidence type="ECO:0000256" key="13">
    <source>
        <dbReference type="ARBA" id="ARBA00022837"/>
    </source>
</evidence>